<dbReference type="Pfam" id="PF07766">
    <property type="entry name" value="LETM1_RBD"/>
    <property type="match status" value="1"/>
</dbReference>
<keyword evidence="4" id="KW-1185">Reference proteome</keyword>
<accession>A0A2S7WWH2</accession>
<keyword evidence="1" id="KW-0812">Transmembrane</keyword>
<dbReference type="RefSeq" id="WP_105020516.1">
    <property type="nucleotide sequence ID" value="NZ_MSCM01000001.1"/>
</dbReference>
<evidence type="ECO:0000256" key="1">
    <source>
        <dbReference type="SAM" id="Phobius"/>
    </source>
</evidence>
<protein>
    <recommendedName>
        <fullName evidence="2">Letm1 RBD domain-containing protein</fullName>
    </recommendedName>
</protein>
<reference evidence="3 4" key="1">
    <citation type="submission" date="2016-12" db="EMBL/GenBank/DDBJ databases">
        <title>Trade-off between light-utilization and light-protection in marine flavobacteria.</title>
        <authorList>
            <person name="Kumagai Y."/>
            <person name="Yoshizawa S."/>
            <person name="Kogure K."/>
            <person name="Iwasaki W."/>
        </authorList>
    </citation>
    <scope>NUCLEOTIDE SEQUENCE [LARGE SCALE GENOMIC DNA]</scope>
    <source>
        <strain evidence="3 4">ATCC 43844</strain>
    </source>
</reference>
<dbReference type="AlphaFoldDB" id="A0A2S7WWH2"/>
<feature type="transmembrane region" description="Helical" evidence="1">
    <location>
        <begin position="62"/>
        <end position="84"/>
    </location>
</feature>
<dbReference type="Proteomes" id="UP000239068">
    <property type="component" value="Unassembled WGS sequence"/>
</dbReference>
<dbReference type="OrthoDB" id="1421172at2"/>
<evidence type="ECO:0000313" key="3">
    <source>
        <dbReference type="EMBL" id="PQJ81945.1"/>
    </source>
</evidence>
<dbReference type="EMBL" id="MSCM01000001">
    <property type="protein sequence ID" value="PQJ81945.1"/>
    <property type="molecule type" value="Genomic_DNA"/>
</dbReference>
<name>A0A2S7WWH2_9FLAO</name>
<evidence type="ECO:0000313" key="4">
    <source>
        <dbReference type="Proteomes" id="UP000239068"/>
    </source>
</evidence>
<keyword evidence="1" id="KW-1133">Transmembrane helix</keyword>
<dbReference type="InterPro" id="IPR033122">
    <property type="entry name" value="LETM1-like_RBD"/>
</dbReference>
<keyword evidence="1" id="KW-0472">Membrane</keyword>
<dbReference type="GO" id="GO:0043022">
    <property type="term" value="F:ribosome binding"/>
    <property type="evidence" value="ECO:0007669"/>
    <property type="project" value="InterPro"/>
</dbReference>
<sequence>MPKVPKVEDIKILLRRNKKSLLQELRQSKEAMSLIKKSTRTSLTDLEKDKIKIHLLDICKSVPALAIFLLPGGTLLLPILIKLIPDILPSAFRDQEN</sequence>
<proteinExistence type="predicted"/>
<feature type="domain" description="Letm1 RBD" evidence="2">
    <location>
        <begin position="45"/>
        <end position="96"/>
    </location>
</feature>
<organism evidence="3 4">
    <name type="scientific">Polaribacter glomeratus</name>
    <dbReference type="NCBI Taxonomy" id="102"/>
    <lineage>
        <taxon>Bacteria</taxon>
        <taxon>Pseudomonadati</taxon>
        <taxon>Bacteroidota</taxon>
        <taxon>Flavobacteriia</taxon>
        <taxon>Flavobacteriales</taxon>
        <taxon>Flavobacteriaceae</taxon>
    </lineage>
</organism>
<comment type="caution">
    <text evidence="3">The sequence shown here is derived from an EMBL/GenBank/DDBJ whole genome shotgun (WGS) entry which is preliminary data.</text>
</comment>
<gene>
    <name evidence="3" type="ORF">BTO16_04875</name>
</gene>
<evidence type="ECO:0000259" key="2">
    <source>
        <dbReference type="Pfam" id="PF07766"/>
    </source>
</evidence>